<comment type="caution">
    <text evidence="2">The sequence shown here is derived from an EMBL/GenBank/DDBJ whole genome shotgun (WGS) entry which is preliminary data.</text>
</comment>
<evidence type="ECO:0000313" key="3">
    <source>
        <dbReference type="Proteomes" id="UP000032067"/>
    </source>
</evidence>
<keyword evidence="1" id="KW-0732">Signal</keyword>
<feature type="chain" id="PRO_5002217253" description="DUF4280 domain-containing protein" evidence="1">
    <location>
        <begin position="24"/>
        <end position="128"/>
    </location>
</feature>
<dbReference type="OrthoDB" id="4825649at2"/>
<evidence type="ECO:0000256" key="1">
    <source>
        <dbReference type="SAM" id="SignalP"/>
    </source>
</evidence>
<reference evidence="2 3" key="1">
    <citation type="submission" date="2014-12" db="EMBL/GenBank/DDBJ databases">
        <title>16Stimator: statistical estimation of ribosomal gene copy numbers from draft genome assemblies.</title>
        <authorList>
            <person name="Perisin M.A."/>
            <person name="Vetter M."/>
            <person name="Gilbert J.A."/>
            <person name="Bergelson J."/>
        </authorList>
    </citation>
    <scope>NUCLEOTIDE SEQUENCE [LARGE SCALE GENOMIC DNA]</scope>
    <source>
        <strain evidence="2 3">MEDvA23</strain>
    </source>
</reference>
<name>A0A0D0N116_VARPD</name>
<dbReference type="Pfam" id="PF14107">
    <property type="entry name" value="DUF4280"/>
    <property type="match status" value="1"/>
</dbReference>
<proteinExistence type="predicted"/>
<dbReference type="EMBL" id="JXQQ01000005">
    <property type="protein sequence ID" value="KIQ36809.1"/>
    <property type="molecule type" value="Genomic_DNA"/>
</dbReference>
<sequence>MPKQVCSGAQVSCSMGLAPSAFNATPKVVAMPAGPPGNVQDSVPFLNITPFGMCRSPANPSVASATAAAAGVLTPMPCVPVTPAPWTPGAAMVQLGGMPALHDGCTLQCVWGGVISVVTPGQVAVDVT</sequence>
<evidence type="ECO:0000313" key="2">
    <source>
        <dbReference type="EMBL" id="KIQ36809.1"/>
    </source>
</evidence>
<feature type="signal peptide" evidence="1">
    <location>
        <begin position="1"/>
        <end position="23"/>
    </location>
</feature>
<dbReference type="Proteomes" id="UP000032067">
    <property type="component" value="Unassembled WGS sequence"/>
</dbReference>
<gene>
    <name evidence="2" type="ORF">RT97_01300</name>
</gene>
<dbReference type="AlphaFoldDB" id="A0A0D0N116"/>
<dbReference type="RefSeq" id="WP_042576980.1">
    <property type="nucleotide sequence ID" value="NZ_JXQQ01000005.1"/>
</dbReference>
<protein>
    <recommendedName>
        <fullName evidence="4">DUF4280 domain-containing protein</fullName>
    </recommendedName>
</protein>
<dbReference type="InterPro" id="IPR025460">
    <property type="entry name" value="DUF4280"/>
</dbReference>
<evidence type="ECO:0008006" key="4">
    <source>
        <dbReference type="Google" id="ProtNLM"/>
    </source>
</evidence>
<organism evidence="2 3">
    <name type="scientific">Variovorax paradoxus</name>
    <dbReference type="NCBI Taxonomy" id="34073"/>
    <lineage>
        <taxon>Bacteria</taxon>
        <taxon>Pseudomonadati</taxon>
        <taxon>Pseudomonadota</taxon>
        <taxon>Betaproteobacteria</taxon>
        <taxon>Burkholderiales</taxon>
        <taxon>Comamonadaceae</taxon>
        <taxon>Variovorax</taxon>
    </lineage>
</organism>
<accession>A0A0D0N116</accession>